<gene>
    <name evidence="2" type="ORF">SAMN00768000_1807</name>
</gene>
<dbReference type="InterPro" id="IPR035461">
    <property type="entry name" value="GmhA/DiaA"/>
</dbReference>
<sequence>MTQPEAGSEFDQLFYPGLFASPKAPANLDDVLHQVTVSTQKKCQETIALRRQIYQSAHAQLVAAAKDMAACFAQGGMLLAMGNGGSSTDCQDLVADFMDLNLSVPVLALTHDVAAVTAIANDVGFDNVFVRQVIALGKAGDIAIGFSTSGNSENVILGLNQAKRQGLLTIGISGYDGGKLAKNADIDYCFIAHNEHTPRIQEGQATIAHVLVRLVEALLTSR</sequence>
<dbReference type="OrthoDB" id="9781311at2"/>
<dbReference type="InterPro" id="IPR050099">
    <property type="entry name" value="SIS_GmhA/DiaA_subfam"/>
</dbReference>
<dbReference type="STRING" id="28034.BFX07_01715"/>
<evidence type="ECO:0000313" key="2">
    <source>
        <dbReference type="EMBL" id="SMC04729.1"/>
    </source>
</evidence>
<dbReference type="Proteomes" id="UP000192660">
    <property type="component" value="Unassembled WGS sequence"/>
</dbReference>
<feature type="domain" description="SIS" evidence="1">
    <location>
        <begin position="68"/>
        <end position="222"/>
    </location>
</feature>
<evidence type="ECO:0000313" key="3">
    <source>
        <dbReference type="Proteomes" id="UP000192660"/>
    </source>
</evidence>
<dbReference type="EMBL" id="FWWY01000001">
    <property type="protein sequence ID" value="SMC04729.1"/>
    <property type="molecule type" value="Genomic_DNA"/>
</dbReference>
<dbReference type="GO" id="GO:0016853">
    <property type="term" value="F:isomerase activity"/>
    <property type="evidence" value="ECO:0007669"/>
    <property type="project" value="UniProtKB-KW"/>
</dbReference>
<dbReference type="PANTHER" id="PTHR30390">
    <property type="entry name" value="SEDOHEPTULOSE 7-PHOSPHATE ISOMERASE / DNAA INITIATOR-ASSOCIATING FACTOR FOR REPLICATION INITIATION"/>
    <property type="match status" value="1"/>
</dbReference>
<dbReference type="Gene3D" id="3.40.50.10490">
    <property type="entry name" value="Glucose-6-phosphate isomerase like protein, domain 1"/>
    <property type="match status" value="1"/>
</dbReference>
<dbReference type="Pfam" id="PF13580">
    <property type="entry name" value="SIS_2"/>
    <property type="match status" value="1"/>
</dbReference>
<dbReference type="InterPro" id="IPR046348">
    <property type="entry name" value="SIS_dom_sf"/>
</dbReference>
<dbReference type="RefSeq" id="WP_084661322.1">
    <property type="nucleotide sequence ID" value="NZ_FWWY01000001.1"/>
</dbReference>
<dbReference type="InterPro" id="IPR001347">
    <property type="entry name" value="SIS_dom"/>
</dbReference>
<protein>
    <submittedName>
        <fullName evidence="2">D-sedoheptulose 7-phosphate isomerase</fullName>
    </submittedName>
</protein>
<evidence type="ECO:0000259" key="1">
    <source>
        <dbReference type="PROSITE" id="PS51464"/>
    </source>
</evidence>
<dbReference type="PROSITE" id="PS51464">
    <property type="entry name" value="SIS"/>
    <property type="match status" value="1"/>
</dbReference>
<keyword evidence="2" id="KW-0413">Isomerase</keyword>
<keyword evidence="3" id="KW-1185">Reference proteome</keyword>
<accession>A0A1W1WEX8</accession>
<dbReference type="GO" id="GO:0097367">
    <property type="term" value="F:carbohydrate derivative binding"/>
    <property type="evidence" value="ECO:0007669"/>
    <property type="project" value="InterPro"/>
</dbReference>
<dbReference type="AlphaFoldDB" id="A0A1W1WEX8"/>
<dbReference type="CDD" id="cd05006">
    <property type="entry name" value="SIS_GmhA"/>
    <property type="match status" value="1"/>
</dbReference>
<proteinExistence type="predicted"/>
<organism evidence="2 3">
    <name type="scientific">Sulfobacillus thermosulfidooxidans (strain DSM 9293 / VKM B-1269 / AT-1)</name>
    <dbReference type="NCBI Taxonomy" id="929705"/>
    <lineage>
        <taxon>Bacteria</taxon>
        <taxon>Bacillati</taxon>
        <taxon>Bacillota</taxon>
        <taxon>Clostridia</taxon>
        <taxon>Eubacteriales</taxon>
        <taxon>Clostridiales Family XVII. Incertae Sedis</taxon>
        <taxon>Sulfobacillus</taxon>
    </lineage>
</organism>
<name>A0A1W1WEX8_SULTA</name>
<dbReference type="GO" id="GO:1901135">
    <property type="term" value="P:carbohydrate derivative metabolic process"/>
    <property type="evidence" value="ECO:0007669"/>
    <property type="project" value="InterPro"/>
</dbReference>
<reference evidence="3" key="1">
    <citation type="submission" date="2017-04" db="EMBL/GenBank/DDBJ databases">
        <authorList>
            <person name="Varghese N."/>
            <person name="Submissions S."/>
        </authorList>
    </citation>
    <scope>NUCLEOTIDE SEQUENCE [LARGE SCALE GENOMIC DNA]</scope>
    <source>
        <strain evidence="3">DSM 9293</strain>
    </source>
</reference>
<dbReference type="SUPFAM" id="SSF53697">
    <property type="entry name" value="SIS domain"/>
    <property type="match status" value="1"/>
</dbReference>